<dbReference type="InterPro" id="IPR011993">
    <property type="entry name" value="PH-like_dom_sf"/>
</dbReference>
<organism evidence="3 4">
    <name type="scientific">Cyprinus carpio</name>
    <name type="common">Common carp</name>
    <dbReference type="NCBI Taxonomy" id="7962"/>
    <lineage>
        <taxon>Eukaryota</taxon>
        <taxon>Metazoa</taxon>
        <taxon>Chordata</taxon>
        <taxon>Craniata</taxon>
        <taxon>Vertebrata</taxon>
        <taxon>Euteleostomi</taxon>
        <taxon>Actinopterygii</taxon>
        <taxon>Neopterygii</taxon>
        <taxon>Teleostei</taxon>
        <taxon>Ostariophysi</taxon>
        <taxon>Cypriniformes</taxon>
        <taxon>Cyprinidae</taxon>
        <taxon>Cyprininae</taxon>
        <taxon>Cyprinus</taxon>
    </lineage>
</organism>
<proteinExistence type="predicted"/>
<evidence type="ECO:0000259" key="2">
    <source>
        <dbReference type="PROSITE" id="PS01179"/>
    </source>
</evidence>
<evidence type="ECO:0000256" key="1">
    <source>
        <dbReference type="SAM" id="Coils"/>
    </source>
</evidence>
<dbReference type="Proteomes" id="UP000694701">
    <property type="component" value="Unplaced"/>
</dbReference>
<dbReference type="SMART" id="SM00462">
    <property type="entry name" value="PTB"/>
    <property type="match status" value="1"/>
</dbReference>
<dbReference type="Pfam" id="PF00640">
    <property type="entry name" value="PID"/>
    <property type="match status" value="1"/>
</dbReference>
<feature type="domain" description="PID" evidence="2">
    <location>
        <begin position="12"/>
        <end position="129"/>
    </location>
</feature>
<dbReference type="Gene3D" id="2.30.29.30">
    <property type="entry name" value="Pleckstrin-homology domain (PH domain)/Phosphotyrosine-binding domain (PTB)"/>
    <property type="match status" value="1"/>
</dbReference>
<dbReference type="AlphaFoldDB" id="A0A8C2D6P1"/>
<dbReference type="PROSITE" id="PS01179">
    <property type="entry name" value="PID"/>
    <property type="match status" value="1"/>
</dbReference>
<evidence type="ECO:0000313" key="4">
    <source>
        <dbReference type="Proteomes" id="UP000694701"/>
    </source>
</evidence>
<dbReference type="SUPFAM" id="SSF50729">
    <property type="entry name" value="PH domain-like"/>
    <property type="match status" value="1"/>
</dbReference>
<dbReference type="PANTHER" id="PTHR11232">
    <property type="entry name" value="PHOSPHOTYROSINE INTERACTION DOMAIN-CONTAINING FAMILY MEMBER"/>
    <property type="match status" value="1"/>
</dbReference>
<dbReference type="Ensembl" id="ENSCCRT00020024545.1">
    <property type="protein sequence ID" value="ENSCCRP00020022335.1"/>
    <property type="gene ID" value="ENSCCRG00020010446.1"/>
</dbReference>
<keyword evidence="1" id="KW-0175">Coiled coil</keyword>
<dbReference type="InterPro" id="IPR051133">
    <property type="entry name" value="Adapter_Engulfment-Domain"/>
</dbReference>
<feature type="coiled-coil region" evidence="1">
    <location>
        <begin position="146"/>
        <end position="173"/>
    </location>
</feature>
<reference evidence="3" key="1">
    <citation type="submission" date="2025-08" db="UniProtKB">
        <authorList>
            <consortium name="Ensembl"/>
        </authorList>
    </citation>
    <scope>IDENTIFICATION</scope>
</reference>
<sequence>MSDIDDDSEIYFSVKFLGRIQVVRPGGMQILTDAVQALQDPNTEMDEKMKKTKVHLFLTRSAIDILEHKTKFMLYSCTLPSVSFCAVHPTRPKILGFVARHPAADMYHCYIFQSKKFSHLLVSIIGDTFRAYKQDESLQGDRDMIVEALRHKNKVLERENAELKRRLQANGEVGYVSGIELMPQKHTEAHTYLKCINVLLKRKFLKKRLSYLCTHKFVILSIQY</sequence>
<dbReference type="CDD" id="cd00934">
    <property type="entry name" value="PTB"/>
    <property type="match status" value="1"/>
</dbReference>
<dbReference type="PANTHER" id="PTHR11232:SF79">
    <property type="entry name" value="PTB DOMAIN-CONTAINING ENGULFMENT ADAPTER PROTEIN 1"/>
    <property type="match status" value="1"/>
</dbReference>
<name>A0A8C2D6P1_CYPCA</name>
<evidence type="ECO:0000313" key="3">
    <source>
        <dbReference type="Ensembl" id="ENSCCRP00020022335.1"/>
    </source>
</evidence>
<protein>
    <recommendedName>
        <fullName evidence="2">PID domain-containing protein</fullName>
    </recommendedName>
</protein>
<dbReference type="InterPro" id="IPR006020">
    <property type="entry name" value="PTB/PI_dom"/>
</dbReference>
<accession>A0A8C2D6P1</accession>